<protein>
    <submittedName>
        <fullName evidence="1">Uncharacterized protein</fullName>
    </submittedName>
</protein>
<organism evidence="1 2">
    <name type="scientific">Cyphomyrmex costatus</name>
    <dbReference type="NCBI Taxonomy" id="456900"/>
    <lineage>
        <taxon>Eukaryota</taxon>
        <taxon>Metazoa</taxon>
        <taxon>Ecdysozoa</taxon>
        <taxon>Arthropoda</taxon>
        <taxon>Hexapoda</taxon>
        <taxon>Insecta</taxon>
        <taxon>Pterygota</taxon>
        <taxon>Neoptera</taxon>
        <taxon>Endopterygota</taxon>
        <taxon>Hymenoptera</taxon>
        <taxon>Apocrita</taxon>
        <taxon>Aculeata</taxon>
        <taxon>Formicoidea</taxon>
        <taxon>Formicidae</taxon>
        <taxon>Myrmicinae</taxon>
        <taxon>Cyphomyrmex</taxon>
    </lineage>
</organism>
<sequence length="306" mass="34338">IASSARIQITSSNATLATQSHLPGAVLYVKRSCNPALADVAYACDVTIYTYTRCAAYNAYMCVCVRVRQHVSLSNTPIHCRKSTNLQPYWLSSEDCSFLFLTNRRIELSDTDGSFLLCGHNGDDDILSSSTRISQTISQTINMKLVALNFVDETRRENGKVQTTEDEEELYSLTKVRKGVLCCRKWGELHASSGLDTALPVCSSITWPSLRISDTLQKYETLLPADSEVCHECHRHHSLRAIRLFYAVAKNLHVLIFWSRHVLQVHGPAFETRRSRIRSGDVQRRVSRMKRIGSAEVQSVPGQSAV</sequence>
<reference evidence="1 2" key="1">
    <citation type="submission" date="2016-03" db="EMBL/GenBank/DDBJ databases">
        <title>Cyphomyrmex costatus WGS genome.</title>
        <authorList>
            <person name="Nygaard S."/>
            <person name="Hu H."/>
            <person name="Boomsma J."/>
            <person name="Zhang G."/>
        </authorList>
    </citation>
    <scope>NUCLEOTIDE SEQUENCE [LARGE SCALE GENOMIC DNA]</scope>
    <source>
        <strain evidence="1">MS0001</strain>
        <tissue evidence="1">Whole body</tissue>
    </source>
</reference>
<proteinExistence type="predicted"/>
<gene>
    <name evidence="1" type="ORF">ALC62_05888</name>
</gene>
<name>A0A195CRG0_9HYME</name>
<evidence type="ECO:0000313" key="1">
    <source>
        <dbReference type="EMBL" id="KYN03225.1"/>
    </source>
</evidence>
<dbReference type="AlphaFoldDB" id="A0A195CRG0"/>
<evidence type="ECO:0000313" key="2">
    <source>
        <dbReference type="Proteomes" id="UP000078542"/>
    </source>
</evidence>
<feature type="non-terminal residue" evidence="1">
    <location>
        <position position="1"/>
    </location>
</feature>
<dbReference type="EMBL" id="KQ977372">
    <property type="protein sequence ID" value="KYN03225.1"/>
    <property type="molecule type" value="Genomic_DNA"/>
</dbReference>
<accession>A0A195CRG0</accession>
<dbReference type="Proteomes" id="UP000078542">
    <property type="component" value="Unassembled WGS sequence"/>
</dbReference>
<keyword evidence="2" id="KW-1185">Reference proteome</keyword>